<name>A0A162A9U3_9GAMM</name>
<accession>A0A162A9U3</accession>
<organism evidence="1 2">
    <name type="scientific">Pseudoalteromonas luteoviolacea H33</name>
    <dbReference type="NCBI Taxonomy" id="1365251"/>
    <lineage>
        <taxon>Bacteria</taxon>
        <taxon>Pseudomonadati</taxon>
        <taxon>Pseudomonadota</taxon>
        <taxon>Gammaproteobacteria</taxon>
        <taxon>Alteromonadales</taxon>
        <taxon>Pseudoalteromonadaceae</taxon>
        <taxon>Pseudoalteromonas</taxon>
    </lineage>
</organism>
<reference evidence="1 2" key="1">
    <citation type="submission" date="2013-07" db="EMBL/GenBank/DDBJ databases">
        <title>Comparative Genomic and Metabolomic Analysis of Twelve Strains of Pseudoalteromonas luteoviolacea.</title>
        <authorList>
            <person name="Vynne N.G."/>
            <person name="Mansson M."/>
            <person name="Gram L."/>
        </authorList>
    </citation>
    <scope>NUCLEOTIDE SEQUENCE [LARGE SCALE GENOMIC DNA]</scope>
    <source>
        <strain evidence="1 2">H33</strain>
    </source>
</reference>
<dbReference type="PATRIC" id="fig|1365251.3.peg.4400"/>
<protein>
    <submittedName>
        <fullName evidence="1">Uncharacterized protein</fullName>
    </submittedName>
</protein>
<dbReference type="Proteomes" id="UP000076503">
    <property type="component" value="Unassembled WGS sequence"/>
</dbReference>
<comment type="caution">
    <text evidence="1">The sequence shown here is derived from an EMBL/GenBank/DDBJ whole genome shotgun (WGS) entry which is preliminary data.</text>
</comment>
<dbReference type="EMBL" id="AUXZ01000118">
    <property type="protein sequence ID" value="KZN46413.1"/>
    <property type="molecule type" value="Genomic_DNA"/>
</dbReference>
<dbReference type="AlphaFoldDB" id="A0A162A9U3"/>
<evidence type="ECO:0000313" key="2">
    <source>
        <dbReference type="Proteomes" id="UP000076503"/>
    </source>
</evidence>
<proteinExistence type="predicted"/>
<gene>
    <name evidence="1" type="ORF">N476_24575</name>
</gene>
<sequence>MFAGLALFMSSAFAGVVHVQDNSLSKTQTDLLKDLIATSSALTKQPDTIYVKHKSRSDLKSIVINKTILNTPFSFTDESHRLNLEGFRVSKIDVRKDNSLYSISLISNKSPNWSIFVEFDDLVLYDYRLQGFLLSVIGQHQTHYIQIAKDYSVLNTTIDLH</sequence>
<evidence type="ECO:0000313" key="1">
    <source>
        <dbReference type="EMBL" id="KZN46413.1"/>
    </source>
</evidence>